<evidence type="ECO:0000313" key="2">
    <source>
        <dbReference type="Proteomes" id="UP000218418"/>
    </source>
</evidence>
<gene>
    <name evidence="1" type="ORF">NIES267_52840</name>
</gene>
<sequence>MIPFIFGAIGAAVGAVAGTFVTHAIGESDRQAAKHHKAVANELCHKYAALEKRYNELADKSKQQIIDLTFQHALDEVEKDCLRLAVRLQQNLISLMWEIDREPTENALKKFVQAVELTNHVLNQVNEELISVPSDYYARNYIAACKQRLKSFS</sequence>
<accession>A0A1Z4LX28</accession>
<organism evidence="1 2">
    <name type="scientific">Calothrix parasitica NIES-267</name>
    <dbReference type="NCBI Taxonomy" id="1973488"/>
    <lineage>
        <taxon>Bacteria</taxon>
        <taxon>Bacillati</taxon>
        <taxon>Cyanobacteriota</taxon>
        <taxon>Cyanophyceae</taxon>
        <taxon>Nostocales</taxon>
        <taxon>Calotrichaceae</taxon>
        <taxon>Calothrix</taxon>
    </lineage>
</organism>
<dbReference type="AlphaFoldDB" id="A0A1Z4LX28"/>
<keyword evidence="2" id="KW-1185">Reference proteome</keyword>
<dbReference type="EMBL" id="AP018227">
    <property type="protein sequence ID" value="BAY85783.1"/>
    <property type="molecule type" value="Genomic_DNA"/>
</dbReference>
<name>A0A1Z4LX28_9CYAN</name>
<reference evidence="1 2" key="1">
    <citation type="submission" date="2017-06" db="EMBL/GenBank/DDBJ databases">
        <title>Genome sequencing of cyanobaciteial culture collection at National Institute for Environmental Studies (NIES).</title>
        <authorList>
            <person name="Hirose Y."/>
            <person name="Shimura Y."/>
            <person name="Fujisawa T."/>
            <person name="Nakamura Y."/>
            <person name="Kawachi M."/>
        </authorList>
    </citation>
    <scope>NUCLEOTIDE SEQUENCE [LARGE SCALE GENOMIC DNA]</scope>
    <source>
        <strain evidence="1 2">NIES-267</strain>
    </source>
</reference>
<protein>
    <submittedName>
        <fullName evidence="1">Uncharacterized protein</fullName>
    </submittedName>
</protein>
<proteinExistence type="predicted"/>
<dbReference type="Proteomes" id="UP000218418">
    <property type="component" value="Chromosome"/>
</dbReference>
<evidence type="ECO:0000313" key="1">
    <source>
        <dbReference type="EMBL" id="BAY85783.1"/>
    </source>
</evidence>
<dbReference type="OrthoDB" id="516469at2"/>